<keyword evidence="2 4" id="KW-0547">Nucleotide-binding</keyword>
<evidence type="ECO:0000256" key="2">
    <source>
        <dbReference type="ARBA" id="ARBA00022741"/>
    </source>
</evidence>
<reference evidence="6 7" key="1">
    <citation type="submission" date="2017-08" db="EMBL/GenBank/DDBJ databases">
        <title>Complete Genome Sequence of Streptomyces formicae KY5, the formicamycin producer.</title>
        <authorList>
            <person name="Holmes N.A."/>
            <person name="Devine R."/>
            <person name="Qin Z."/>
            <person name="Seipke R.F."/>
            <person name="Wilkinson B."/>
            <person name="Hutchings M.I."/>
        </authorList>
    </citation>
    <scope>NUCLEOTIDE SEQUENCE [LARGE SCALE GENOMIC DNA]</scope>
    <source>
        <strain evidence="6 7">KY5</strain>
    </source>
</reference>
<dbReference type="Gene3D" id="3.40.50.20">
    <property type="match status" value="1"/>
</dbReference>
<dbReference type="Pfam" id="PF07478">
    <property type="entry name" value="Dala_Dala_lig_C"/>
    <property type="match status" value="1"/>
</dbReference>
<gene>
    <name evidence="6" type="ORF">KY5_7708</name>
</gene>
<sequence length="413" mass="45587">MSGAILFLNRWPLYEDQRRWENRLAAPEIVFHPETDRVTYLCDEGGRSGVPADAERVHVVRDFGDLDGVLELVDAVVRDEGPFDHVIAFSEMLLDLAATLRERYGVQGASPEETSRFRDKTVMKETVSRAGLRVPRWAPCRTEEQLLAAAEEFGYPVVVKPVRGASSQGVREIASAEELRDLCAGRSLRDLEIEEFVRGAILHVDGVLDAAGKPLFLCTSRYVSTCLDFELLGEPLGSVFQTDPAVRGRCEDFALSCLTALGLRSSAFHLELFDTGDELVFLEVGARVPGADVPYVIHDVHGVNLFRLWADVLLGRPVDPPVTDPEPSGGWLIIPGPKPLPRKVTAATSLLGEVPFLYRELVPRAGEVLVSRPGSYATLQGGRFLFRGGTQEQIEQAVRQVRAQYRLATEPVL</sequence>
<dbReference type="RefSeq" id="WP_098246623.1">
    <property type="nucleotide sequence ID" value="NZ_CP022685.1"/>
</dbReference>
<dbReference type="AlphaFoldDB" id="A0A291QMI7"/>
<evidence type="ECO:0000256" key="4">
    <source>
        <dbReference type="PROSITE-ProRule" id="PRU00409"/>
    </source>
</evidence>
<evidence type="ECO:0000256" key="1">
    <source>
        <dbReference type="ARBA" id="ARBA00022598"/>
    </source>
</evidence>
<dbReference type="Proteomes" id="UP000221011">
    <property type="component" value="Chromosome"/>
</dbReference>
<dbReference type="KEGG" id="sfk:KY5_7708"/>
<evidence type="ECO:0000313" key="7">
    <source>
        <dbReference type="Proteomes" id="UP000221011"/>
    </source>
</evidence>
<dbReference type="PANTHER" id="PTHR43585">
    <property type="entry name" value="FUMIPYRROLE BIOSYNTHESIS PROTEIN C"/>
    <property type="match status" value="1"/>
</dbReference>
<evidence type="ECO:0000259" key="5">
    <source>
        <dbReference type="PROSITE" id="PS50975"/>
    </source>
</evidence>
<proteinExistence type="predicted"/>
<feature type="domain" description="ATP-grasp" evidence="5">
    <location>
        <begin position="124"/>
        <end position="314"/>
    </location>
</feature>
<dbReference type="GO" id="GO:0005524">
    <property type="term" value="F:ATP binding"/>
    <property type="evidence" value="ECO:0007669"/>
    <property type="project" value="UniProtKB-UniRule"/>
</dbReference>
<dbReference type="SUPFAM" id="SSF56059">
    <property type="entry name" value="Glutathione synthetase ATP-binding domain-like"/>
    <property type="match status" value="1"/>
</dbReference>
<dbReference type="InterPro" id="IPR013815">
    <property type="entry name" value="ATP_grasp_subdomain_1"/>
</dbReference>
<evidence type="ECO:0000313" key="6">
    <source>
        <dbReference type="EMBL" id="ATL32726.1"/>
    </source>
</evidence>
<dbReference type="GO" id="GO:0008716">
    <property type="term" value="F:D-alanine-D-alanine ligase activity"/>
    <property type="evidence" value="ECO:0007669"/>
    <property type="project" value="InterPro"/>
</dbReference>
<dbReference type="Gene3D" id="3.30.1490.20">
    <property type="entry name" value="ATP-grasp fold, A domain"/>
    <property type="match status" value="1"/>
</dbReference>
<accession>A0A291QMI7</accession>
<dbReference type="EMBL" id="CP022685">
    <property type="protein sequence ID" value="ATL32726.1"/>
    <property type="molecule type" value="Genomic_DNA"/>
</dbReference>
<protein>
    <submittedName>
        <fullName evidence="6">Biotin carboxylase</fullName>
    </submittedName>
</protein>
<dbReference type="PROSITE" id="PS50975">
    <property type="entry name" value="ATP_GRASP"/>
    <property type="match status" value="1"/>
</dbReference>
<dbReference type="PANTHER" id="PTHR43585:SF2">
    <property type="entry name" value="ATP-GRASP ENZYME FSQD"/>
    <property type="match status" value="1"/>
</dbReference>
<evidence type="ECO:0000256" key="3">
    <source>
        <dbReference type="ARBA" id="ARBA00022840"/>
    </source>
</evidence>
<dbReference type="InterPro" id="IPR052032">
    <property type="entry name" value="ATP-dep_AA_Ligase"/>
</dbReference>
<name>A0A291QMI7_9ACTN</name>
<dbReference type="GO" id="GO:0046872">
    <property type="term" value="F:metal ion binding"/>
    <property type="evidence" value="ECO:0007669"/>
    <property type="project" value="InterPro"/>
</dbReference>
<keyword evidence="1" id="KW-0436">Ligase</keyword>
<organism evidence="6 7">
    <name type="scientific">Streptomyces formicae</name>
    <dbReference type="NCBI Taxonomy" id="1616117"/>
    <lineage>
        <taxon>Bacteria</taxon>
        <taxon>Bacillati</taxon>
        <taxon>Actinomycetota</taxon>
        <taxon>Actinomycetes</taxon>
        <taxon>Kitasatosporales</taxon>
        <taxon>Streptomycetaceae</taxon>
        <taxon>Streptomyces</taxon>
    </lineage>
</organism>
<dbReference type="InterPro" id="IPR011761">
    <property type="entry name" value="ATP-grasp"/>
</dbReference>
<keyword evidence="7" id="KW-1185">Reference proteome</keyword>
<dbReference type="InterPro" id="IPR011095">
    <property type="entry name" value="Dala_Dala_lig_C"/>
</dbReference>
<keyword evidence="3 4" id="KW-0067">ATP-binding</keyword>
<dbReference type="Gene3D" id="3.30.470.20">
    <property type="entry name" value="ATP-grasp fold, B domain"/>
    <property type="match status" value="1"/>
</dbReference>